<protein>
    <submittedName>
        <fullName evidence="1">Uncharacterized protein</fullName>
    </submittedName>
</protein>
<evidence type="ECO:0000313" key="1">
    <source>
        <dbReference type="EMBL" id="PUZ63536.1"/>
    </source>
</evidence>
<reference evidence="1 2" key="1">
    <citation type="submission" date="2018-04" db="EMBL/GenBank/DDBJ databases">
        <title>WGS assembly of Panicum hallii var. hallii HAL2.</title>
        <authorList>
            <person name="Lovell J."/>
            <person name="Jenkins J."/>
            <person name="Lowry D."/>
            <person name="Mamidi S."/>
            <person name="Sreedasyam A."/>
            <person name="Weng X."/>
            <person name="Barry K."/>
            <person name="Bonette J."/>
            <person name="Campitelli B."/>
            <person name="Daum C."/>
            <person name="Gordon S."/>
            <person name="Gould B."/>
            <person name="Lipzen A."/>
            <person name="MacQueen A."/>
            <person name="Palacio-Mejia J."/>
            <person name="Plott C."/>
            <person name="Shakirov E."/>
            <person name="Shu S."/>
            <person name="Yoshinaga Y."/>
            <person name="Zane M."/>
            <person name="Rokhsar D."/>
            <person name="Grimwood J."/>
            <person name="Schmutz J."/>
            <person name="Juenger T."/>
        </authorList>
    </citation>
    <scope>NUCLEOTIDE SEQUENCE [LARGE SCALE GENOMIC DNA]</scope>
    <source>
        <strain evidence="2">cv. HAL2</strain>
    </source>
</reference>
<proteinExistence type="predicted"/>
<dbReference type="AlphaFoldDB" id="A0A2T7E6S8"/>
<gene>
    <name evidence="1" type="ORF">GQ55_3G075400</name>
</gene>
<organism evidence="1 2">
    <name type="scientific">Panicum hallii var. hallii</name>
    <dbReference type="NCBI Taxonomy" id="1504633"/>
    <lineage>
        <taxon>Eukaryota</taxon>
        <taxon>Viridiplantae</taxon>
        <taxon>Streptophyta</taxon>
        <taxon>Embryophyta</taxon>
        <taxon>Tracheophyta</taxon>
        <taxon>Spermatophyta</taxon>
        <taxon>Magnoliopsida</taxon>
        <taxon>Liliopsida</taxon>
        <taxon>Poales</taxon>
        <taxon>Poaceae</taxon>
        <taxon>PACMAD clade</taxon>
        <taxon>Panicoideae</taxon>
        <taxon>Panicodae</taxon>
        <taxon>Paniceae</taxon>
        <taxon>Panicinae</taxon>
        <taxon>Panicum</taxon>
        <taxon>Panicum sect. Panicum</taxon>
    </lineage>
</organism>
<dbReference type="Gramene" id="PUZ63536">
    <property type="protein sequence ID" value="PUZ63536"/>
    <property type="gene ID" value="GQ55_3G075400"/>
</dbReference>
<name>A0A2T7E6S8_9POAL</name>
<dbReference type="EMBL" id="CM009751">
    <property type="protein sequence ID" value="PUZ63536.1"/>
    <property type="molecule type" value="Genomic_DNA"/>
</dbReference>
<accession>A0A2T7E6S8</accession>
<dbReference type="Proteomes" id="UP000244336">
    <property type="component" value="Chromosome 3"/>
</dbReference>
<sequence length="70" mass="7876">MFRVESKATTIDGGFRPFLQFCFNSLPHFPWRGGSFALVVSPFSSPLFLFCPSSKPNNDGLLNHVDVPHY</sequence>
<keyword evidence="2" id="KW-1185">Reference proteome</keyword>
<evidence type="ECO:0000313" key="2">
    <source>
        <dbReference type="Proteomes" id="UP000244336"/>
    </source>
</evidence>